<dbReference type="PATRIC" id="fig|479117.4.peg.1120"/>
<dbReference type="PANTHER" id="PTHR11078:SF3">
    <property type="entry name" value="ANTITERMINATION NUSB DOMAIN-CONTAINING PROTEIN"/>
    <property type="match status" value="1"/>
</dbReference>
<proteinExistence type="inferred from homology"/>
<dbReference type="PANTHER" id="PTHR11078">
    <property type="entry name" value="N UTILIZATION SUBSTANCE PROTEIN B-RELATED"/>
    <property type="match status" value="1"/>
</dbReference>
<comment type="similarity">
    <text evidence="1 6">Belongs to the NusB family.</text>
</comment>
<keyword evidence="10" id="KW-1185">Reference proteome</keyword>
<keyword evidence="5 6" id="KW-0804">Transcription</keyword>
<dbReference type="GO" id="GO:0005829">
    <property type="term" value="C:cytosol"/>
    <property type="evidence" value="ECO:0007669"/>
    <property type="project" value="TreeGrafter"/>
</dbReference>
<evidence type="ECO:0000256" key="6">
    <source>
        <dbReference type="HAMAP-Rule" id="MF_00073"/>
    </source>
</evidence>
<dbReference type="InterPro" id="IPR006027">
    <property type="entry name" value="NusB_RsmB_TIM44"/>
</dbReference>
<dbReference type="NCBIfam" id="TIGR01951">
    <property type="entry name" value="nusB"/>
    <property type="match status" value="1"/>
</dbReference>
<dbReference type="RefSeq" id="WP_062021132.1">
    <property type="nucleotide sequence ID" value="NZ_LQQC01000010.1"/>
</dbReference>
<evidence type="ECO:0000256" key="1">
    <source>
        <dbReference type="ARBA" id="ARBA00005952"/>
    </source>
</evidence>
<sequence>MSARSRARRRALELLFEAGERKLDENELIQLRSGDPEYPMKEYAVEIVRGVVEHRDDIDATLREYSEWNVDQLPKVDVALLRMGLWEVLYNDELDDPIAIDETVSLAAGYSTDDSPAFINALLDRVSKQGKKDRGPSGQAASQPQPDSAQSDEGSDEQD</sequence>
<name>A0A150H7L2_9MICO</name>
<dbReference type="GO" id="GO:0003723">
    <property type="term" value="F:RNA binding"/>
    <property type="evidence" value="ECO:0007669"/>
    <property type="project" value="UniProtKB-UniRule"/>
</dbReference>
<evidence type="ECO:0000256" key="4">
    <source>
        <dbReference type="ARBA" id="ARBA00023015"/>
    </source>
</evidence>
<dbReference type="Proteomes" id="UP000243589">
    <property type="component" value="Unassembled WGS sequence"/>
</dbReference>
<dbReference type="EMBL" id="LQQC01000010">
    <property type="protein sequence ID" value="KXZ58087.1"/>
    <property type="molecule type" value="Genomic_DNA"/>
</dbReference>
<evidence type="ECO:0000256" key="3">
    <source>
        <dbReference type="ARBA" id="ARBA00022884"/>
    </source>
</evidence>
<evidence type="ECO:0000256" key="7">
    <source>
        <dbReference type="SAM" id="MobiDB-lite"/>
    </source>
</evidence>
<gene>
    <name evidence="6" type="primary">nusB</name>
    <name evidence="9" type="ORF">Bravens_01123</name>
</gene>
<evidence type="ECO:0000313" key="9">
    <source>
        <dbReference type="EMBL" id="KXZ58087.1"/>
    </source>
</evidence>
<dbReference type="GO" id="GO:0006353">
    <property type="term" value="P:DNA-templated transcription termination"/>
    <property type="evidence" value="ECO:0007669"/>
    <property type="project" value="UniProtKB-UniRule"/>
</dbReference>
<feature type="domain" description="NusB/RsmB/TIM44" evidence="8">
    <location>
        <begin position="6"/>
        <end position="128"/>
    </location>
</feature>
<dbReference type="InterPro" id="IPR011605">
    <property type="entry name" value="NusB_fam"/>
</dbReference>
<dbReference type="Pfam" id="PF01029">
    <property type="entry name" value="NusB"/>
    <property type="match status" value="1"/>
</dbReference>
<comment type="function">
    <text evidence="6">Involved in transcription antitermination. Required for transcription of ribosomal RNA (rRNA) genes. Binds specifically to the boxA antiterminator sequence of the ribosomal RNA (rrn) operons.</text>
</comment>
<evidence type="ECO:0000259" key="8">
    <source>
        <dbReference type="Pfam" id="PF01029"/>
    </source>
</evidence>
<organism evidence="9 10">
    <name type="scientific">Brevibacterium ravenspurgense</name>
    <dbReference type="NCBI Taxonomy" id="479117"/>
    <lineage>
        <taxon>Bacteria</taxon>
        <taxon>Bacillati</taxon>
        <taxon>Actinomycetota</taxon>
        <taxon>Actinomycetes</taxon>
        <taxon>Micrococcales</taxon>
        <taxon>Brevibacteriaceae</taxon>
        <taxon>Brevibacterium</taxon>
    </lineage>
</organism>
<evidence type="ECO:0000256" key="2">
    <source>
        <dbReference type="ARBA" id="ARBA00022814"/>
    </source>
</evidence>
<feature type="compositionally biased region" description="Basic and acidic residues" evidence="7">
    <location>
        <begin position="126"/>
        <end position="135"/>
    </location>
</feature>
<keyword evidence="4 6" id="KW-0805">Transcription regulation</keyword>
<dbReference type="AlphaFoldDB" id="A0A150H7L2"/>
<feature type="region of interest" description="Disordered" evidence="7">
    <location>
        <begin position="126"/>
        <end position="159"/>
    </location>
</feature>
<dbReference type="Gene3D" id="1.10.940.10">
    <property type="entry name" value="NusB-like"/>
    <property type="match status" value="1"/>
</dbReference>
<feature type="compositionally biased region" description="Low complexity" evidence="7">
    <location>
        <begin position="136"/>
        <end position="152"/>
    </location>
</feature>
<keyword evidence="3 6" id="KW-0694">RNA-binding</keyword>
<reference evidence="9 10" key="1">
    <citation type="submission" date="2016-01" db="EMBL/GenBank/DDBJ databases">
        <title>Use of Whole Genome Sequencing to ascertain that Brevibacterium massiliense (Roux, Raoult 2009) is a later heterotypic synonym of Brevibacterium ravenspurgense (Mages 2008).</title>
        <authorList>
            <person name="Bernier A.-M."/>
            <person name="Burdz T."/>
            <person name="Huynh C."/>
            <person name="Pachecho A.L."/>
            <person name="Wiebe D."/>
            <person name="Bonner C."/>
            <person name="Bernard K."/>
        </authorList>
    </citation>
    <scope>NUCLEOTIDE SEQUENCE [LARGE SCALE GENOMIC DNA]</scope>
    <source>
        <strain evidence="9 10">CCUG56047</strain>
    </source>
</reference>
<accession>A0A150H7L2</accession>
<keyword evidence="2 6" id="KW-0889">Transcription antitermination</keyword>
<dbReference type="InterPro" id="IPR035926">
    <property type="entry name" value="NusB-like_sf"/>
</dbReference>
<dbReference type="GO" id="GO:0031564">
    <property type="term" value="P:transcription antitermination"/>
    <property type="evidence" value="ECO:0007669"/>
    <property type="project" value="UniProtKB-KW"/>
</dbReference>
<evidence type="ECO:0000256" key="5">
    <source>
        <dbReference type="ARBA" id="ARBA00023163"/>
    </source>
</evidence>
<dbReference type="HAMAP" id="MF_00073">
    <property type="entry name" value="NusB"/>
    <property type="match status" value="1"/>
</dbReference>
<protein>
    <recommendedName>
        <fullName evidence="6">Transcription antitermination protein NusB</fullName>
    </recommendedName>
    <alternativeName>
        <fullName evidence="6">Antitermination factor NusB</fullName>
    </alternativeName>
</protein>
<evidence type="ECO:0000313" key="10">
    <source>
        <dbReference type="Proteomes" id="UP000243589"/>
    </source>
</evidence>
<dbReference type="SUPFAM" id="SSF48013">
    <property type="entry name" value="NusB-like"/>
    <property type="match status" value="1"/>
</dbReference>
<comment type="caution">
    <text evidence="9">The sequence shown here is derived from an EMBL/GenBank/DDBJ whole genome shotgun (WGS) entry which is preliminary data.</text>
</comment>